<keyword evidence="7 13" id="KW-0326">Glycosidase</keyword>
<name>A0AAV5L054_9ROSI</name>
<dbReference type="AlphaFoldDB" id="A0AAV5L054"/>
<dbReference type="Proteomes" id="UP001054252">
    <property type="component" value="Unassembled WGS sequence"/>
</dbReference>
<dbReference type="GO" id="GO:0004650">
    <property type="term" value="F:polygalacturonase activity"/>
    <property type="evidence" value="ECO:0007669"/>
    <property type="project" value="UniProtKB-EC"/>
</dbReference>
<evidence type="ECO:0000256" key="12">
    <source>
        <dbReference type="PROSITE-ProRule" id="PRU10052"/>
    </source>
</evidence>
<keyword evidence="5" id="KW-0964">Secreted</keyword>
<evidence type="ECO:0000256" key="14">
    <source>
        <dbReference type="SAM" id="SignalP"/>
    </source>
</evidence>
<evidence type="ECO:0000313" key="15">
    <source>
        <dbReference type="EMBL" id="GKV30631.1"/>
    </source>
</evidence>
<evidence type="ECO:0000313" key="16">
    <source>
        <dbReference type="Proteomes" id="UP001054252"/>
    </source>
</evidence>
<dbReference type="EMBL" id="BPVZ01000088">
    <property type="protein sequence ID" value="GKV30631.1"/>
    <property type="molecule type" value="Genomic_DNA"/>
</dbReference>
<dbReference type="EC" id="3.2.1.15" evidence="3"/>
<feature type="signal peptide" evidence="14">
    <location>
        <begin position="1"/>
        <end position="22"/>
    </location>
</feature>
<feature type="chain" id="PRO_5043955235" description="Polygalacturonase" evidence="14">
    <location>
        <begin position="23"/>
        <end position="397"/>
    </location>
</feature>
<keyword evidence="8" id="KW-0961">Cell wall biogenesis/degradation</keyword>
<dbReference type="InterPro" id="IPR000743">
    <property type="entry name" value="Glyco_hydro_28"/>
</dbReference>
<evidence type="ECO:0000256" key="3">
    <source>
        <dbReference type="ARBA" id="ARBA00012736"/>
    </source>
</evidence>
<comment type="function">
    <text evidence="10">May function in the depolymerization of the pectin in its walls during pollen tube elongation, or in that of the pistil during pollination.</text>
</comment>
<dbReference type="PANTHER" id="PTHR31375">
    <property type="match status" value="1"/>
</dbReference>
<evidence type="ECO:0000256" key="13">
    <source>
        <dbReference type="RuleBase" id="RU361169"/>
    </source>
</evidence>
<evidence type="ECO:0000256" key="10">
    <source>
        <dbReference type="ARBA" id="ARBA00060133"/>
    </source>
</evidence>
<reference evidence="15 16" key="1">
    <citation type="journal article" date="2021" name="Commun. Biol.">
        <title>The genome of Shorea leprosula (Dipterocarpaceae) highlights the ecological relevance of drought in aseasonal tropical rainforests.</title>
        <authorList>
            <person name="Ng K.K.S."/>
            <person name="Kobayashi M.J."/>
            <person name="Fawcett J.A."/>
            <person name="Hatakeyama M."/>
            <person name="Paape T."/>
            <person name="Ng C.H."/>
            <person name="Ang C.C."/>
            <person name="Tnah L.H."/>
            <person name="Lee C.T."/>
            <person name="Nishiyama T."/>
            <person name="Sese J."/>
            <person name="O'Brien M.J."/>
            <person name="Copetti D."/>
            <person name="Mohd Noor M.I."/>
            <person name="Ong R.C."/>
            <person name="Putra M."/>
            <person name="Sireger I.Z."/>
            <person name="Indrioko S."/>
            <person name="Kosugi Y."/>
            <person name="Izuno A."/>
            <person name="Isagi Y."/>
            <person name="Lee S.L."/>
            <person name="Shimizu K.K."/>
        </authorList>
    </citation>
    <scope>NUCLEOTIDE SEQUENCE [LARGE SCALE GENOMIC DNA]</scope>
    <source>
        <strain evidence="15">214</strain>
    </source>
</reference>
<accession>A0AAV5L054</accession>
<keyword evidence="16" id="KW-1185">Reference proteome</keyword>
<dbReference type="GO" id="GO:0005975">
    <property type="term" value="P:carbohydrate metabolic process"/>
    <property type="evidence" value="ECO:0007669"/>
    <property type="project" value="InterPro"/>
</dbReference>
<evidence type="ECO:0000256" key="2">
    <source>
        <dbReference type="ARBA" id="ARBA00008834"/>
    </source>
</evidence>
<keyword evidence="4" id="KW-0134">Cell wall</keyword>
<dbReference type="Gene3D" id="2.160.20.10">
    <property type="entry name" value="Single-stranded right-handed beta-helix, Pectin lyase-like"/>
    <property type="match status" value="1"/>
</dbReference>
<evidence type="ECO:0000256" key="11">
    <source>
        <dbReference type="ARBA" id="ARBA00070098"/>
    </source>
</evidence>
<evidence type="ECO:0000256" key="6">
    <source>
        <dbReference type="ARBA" id="ARBA00022801"/>
    </source>
</evidence>
<dbReference type="InterPro" id="IPR006626">
    <property type="entry name" value="PbH1"/>
</dbReference>
<dbReference type="GO" id="GO:0071555">
    <property type="term" value="P:cell wall organization"/>
    <property type="evidence" value="ECO:0007669"/>
    <property type="project" value="UniProtKB-KW"/>
</dbReference>
<comment type="subcellular location">
    <subcellularLocation>
        <location evidence="1">Secreted</location>
        <location evidence="1">Cell wall</location>
    </subcellularLocation>
</comment>
<comment type="caution">
    <text evidence="15">The sequence shown here is derived from an EMBL/GenBank/DDBJ whole genome shotgun (WGS) entry which is preliminary data.</text>
</comment>
<proteinExistence type="inferred from homology"/>
<keyword evidence="6 13" id="KW-0378">Hydrolase</keyword>
<evidence type="ECO:0000256" key="5">
    <source>
        <dbReference type="ARBA" id="ARBA00022525"/>
    </source>
</evidence>
<dbReference type="SUPFAM" id="SSF51126">
    <property type="entry name" value="Pectin lyase-like"/>
    <property type="match status" value="1"/>
</dbReference>
<evidence type="ECO:0000256" key="9">
    <source>
        <dbReference type="ARBA" id="ARBA00034074"/>
    </source>
</evidence>
<dbReference type="FunFam" id="2.160.20.10:FF:000004">
    <property type="entry name" value="Pectin lyase-like superfamily protein"/>
    <property type="match status" value="1"/>
</dbReference>
<dbReference type="InterPro" id="IPR011050">
    <property type="entry name" value="Pectin_lyase_fold/virulence"/>
</dbReference>
<feature type="active site" evidence="12">
    <location>
        <position position="240"/>
    </location>
</feature>
<organism evidence="15 16">
    <name type="scientific">Rubroshorea leprosula</name>
    <dbReference type="NCBI Taxonomy" id="152421"/>
    <lineage>
        <taxon>Eukaryota</taxon>
        <taxon>Viridiplantae</taxon>
        <taxon>Streptophyta</taxon>
        <taxon>Embryophyta</taxon>
        <taxon>Tracheophyta</taxon>
        <taxon>Spermatophyta</taxon>
        <taxon>Magnoliopsida</taxon>
        <taxon>eudicotyledons</taxon>
        <taxon>Gunneridae</taxon>
        <taxon>Pentapetalae</taxon>
        <taxon>rosids</taxon>
        <taxon>malvids</taxon>
        <taxon>Malvales</taxon>
        <taxon>Dipterocarpaceae</taxon>
        <taxon>Rubroshorea</taxon>
    </lineage>
</organism>
<evidence type="ECO:0000256" key="4">
    <source>
        <dbReference type="ARBA" id="ARBA00022512"/>
    </source>
</evidence>
<comment type="similarity">
    <text evidence="2 13">Belongs to the glycosyl hydrolase 28 family.</text>
</comment>
<dbReference type="Pfam" id="PF00295">
    <property type="entry name" value="Glyco_hydro_28"/>
    <property type="match status" value="1"/>
</dbReference>
<comment type="catalytic activity">
    <reaction evidence="9">
        <text>(1,4-alpha-D-galacturonosyl)n+m + H2O = (1,4-alpha-D-galacturonosyl)n + (1,4-alpha-D-galacturonosyl)m.</text>
        <dbReference type="EC" id="3.2.1.15"/>
    </reaction>
</comment>
<evidence type="ECO:0000256" key="8">
    <source>
        <dbReference type="ARBA" id="ARBA00023316"/>
    </source>
</evidence>
<protein>
    <recommendedName>
        <fullName evidence="11">Polygalacturonase</fullName>
        <ecNumber evidence="3">3.2.1.15</ecNumber>
    </recommendedName>
</protein>
<evidence type="ECO:0000256" key="7">
    <source>
        <dbReference type="ARBA" id="ARBA00023295"/>
    </source>
</evidence>
<evidence type="ECO:0000256" key="1">
    <source>
        <dbReference type="ARBA" id="ARBA00004191"/>
    </source>
</evidence>
<keyword evidence="14" id="KW-0732">Signal</keyword>
<dbReference type="PROSITE" id="PS00502">
    <property type="entry name" value="POLYGALACTURONASE"/>
    <property type="match status" value="1"/>
</dbReference>
<dbReference type="InterPro" id="IPR012334">
    <property type="entry name" value="Pectin_lyas_fold"/>
</dbReference>
<sequence length="397" mass="41712">MGSKFIEVATLLMLALVTKTQAVSFDVKRYGAKANGNTDDATAINNAWKDACAATDPSTVVIGEGTYMAGSLTFQGPCKNPVTVQVKGTIKAPKDTAKLKGQDGWVVFQNVKGLTVNGGGSFDGQGSVAWSINDCAKTGQCNALPINLRLTGLANSKFQDVTSIDSKLFHMNIINCNNLTLQHITINAPDHSLNTDGIHIGRSKGVNITGADIKTGDDCVSLGDGAQQINVENVKCGPGHGISVGSLGKYQNEEPVIGVTVRNCTITNTMNGVRIKTWPGSPNGIASNLHFEDIVMNNVSTPILVDQTYCPYGQCEEAPSKIKISDISFKNIRGTSATQLAVRIICSKGIPCKNVAISDVHLTYNGKEGPATSECANVQPTVTGVPASLACAKSLPS</sequence>
<dbReference type="SMART" id="SM00710">
    <property type="entry name" value="PbH1"/>
    <property type="match status" value="5"/>
</dbReference>
<gene>
    <name evidence="15" type="ORF">SLEP1_g39423</name>
</gene>